<comment type="caution">
    <text evidence="2">The sequence shown here is derived from an EMBL/GenBank/DDBJ whole genome shotgun (WGS) entry which is preliminary data.</text>
</comment>
<reference evidence="2" key="1">
    <citation type="submission" date="2021-08" db="EMBL/GenBank/DDBJ databases">
        <title>Chromosome-Level Trichoderma cornu-damae using Hi-C Data.</title>
        <authorList>
            <person name="Kim C.S."/>
        </authorList>
    </citation>
    <scope>NUCLEOTIDE SEQUENCE</scope>
    <source>
        <strain evidence="2">KA19-0412C</strain>
    </source>
</reference>
<feature type="compositionally biased region" description="Acidic residues" evidence="1">
    <location>
        <begin position="141"/>
        <end position="156"/>
    </location>
</feature>
<feature type="region of interest" description="Disordered" evidence="1">
    <location>
        <begin position="309"/>
        <end position="338"/>
    </location>
</feature>
<feature type="compositionally biased region" description="Acidic residues" evidence="1">
    <location>
        <begin position="309"/>
        <end position="326"/>
    </location>
</feature>
<feature type="region of interest" description="Disordered" evidence="1">
    <location>
        <begin position="380"/>
        <end position="404"/>
    </location>
</feature>
<evidence type="ECO:0000313" key="2">
    <source>
        <dbReference type="EMBL" id="KAH6603754.1"/>
    </source>
</evidence>
<keyword evidence="3" id="KW-1185">Reference proteome</keyword>
<proteinExistence type="predicted"/>
<evidence type="ECO:0000313" key="3">
    <source>
        <dbReference type="Proteomes" id="UP000827724"/>
    </source>
</evidence>
<name>A0A9P8TSW6_9HYPO</name>
<organism evidence="2 3">
    <name type="scientific">Trichoderma cornu-damae</name>
    <dbReference type="NCBI Taxonomy" id="654480"/>
    <lineage>
        <taxon>Eukaryota</taxon>
        <taxon>Fungi</taxon>
        <taxon>Dikarya</taxon>
        <taxon>Ascomycota</taxon>
        <taxon>Pezizomycotina</taxon>
        <taxon>Sordariomycetes</taxon>
        <taxon>Hypocreomycetidae</taxon>
        <taxon>Hypocreales</taxon>
        <taxon>Hypocreaceae</taxon>
        <taxon>Trichoderma</taxon>
    </lineage>
</organism>
<dbReference type="EMBL" id="JAIWOZ010000006">
    <property type="protein sequence ID" value="KAH6603754.1"/>
    <property type="molecule type" value="Genomic_DNA"/>
</dbReference>
<feature type="compositionally biased region" description="Gly residues" evidence="1">
    <location>
        <begin position="271"/>
        <end position="286"/>
    </location>
</feature>
<gene>
    <name evidence="2" type="ORF">Trco_007200</name>
</gene>
<feature type="region of interest" description="Disordered" evidence="1">
    <location>
        <begin position="498"/>
        <end position="521"/>
    </location>
</feature>
<protein>
    <submittedName>
        <fullName evidence="2">Uncharacterized protein</fullName>
    </submittedName>
</protein>
<accession>A0A9P8TSW6</accession>
<feature type="region of interest" description="Disordered" evidence="1">
    <location>
        <begin position="422"/>
        <end position="485"/>
    </location>
</feature>
<dbReference type="AlphaFoldDB" id="A0A9P8TSW6"/>
<feature type="region of interest" description="Disordered" evidence="1">
    <location>
        <begin position="254"/>
        <end position="296"/>
    </location>
</feature>
<sequence>MKMQPSGKVGELCGDDQTSDGGRGQGRKDTGNEGGEGESRNVAATGRGQLAQNTNLDTQGADVAETAEGIGGNELGARRQALIVGTYGNDLLGNELGNLEEIAVSRNTEQEGHRVEDVGQDGLQSQGGVVDVDVVAPPGEEAVDEADGGEDAEERGDDGAANLDAEPGAVGEGVQGVFGLVLVVVGDDDAAGGQGLLRLGIAELGDGQGGGDGHDAGGDEGLGVEAEADVADQDGAGDCGEAAGHDLVQLGVGHVGDEGADQHGGLALADEGGGGGDDGLGAGGVEGPEDEGGHLLDEPLDEADVVEDLDEGDEEDDGGDDAEEEVGQGGDLGGGEEGDALVGEAEQVAGAVGDELEDVVADAGAEDEEADDVLAQHAADDGAPVDLAAVPAGGPEDGDDDEHAEEADGAVLARVVGALLGDEGADQDGGDRDEGAGGGAQPRGDAVVDDQRRVGPNPLDGVGQEAHGHVEEEEADGDGQPQQEGDDPVLVVAVQDQRRDPPAGEEQEDDEVDGGAEEAVGDAKVPAALRADLVRVEAGPHHVRPAALFVVAVVGRRVGSRLVVAVVLRGDQRRVHVGALCVDGIVVAGGVNAGRVVLVLVMVLVSRLQGGIRVVVDALDGGGGLF</sequence>
<evidence type="ECO:0000256" key="1">
    <source>
        <dbReference type="SAM" id="MobiDB-lite"/>
    </source>
</evidence>
<feature type="compositionally biased region" description="Acidic residues" evidence="1">
    <location>
        <begin position="503"/>
        <end position="520"/>
    </location>
</feature>
<dbReference type="Proteomes" id="UP000827724">
    <property type="component" value="Unassembled WGS sequence"/>
</dbReference>
<feature type="region of interest" description="Disordered" evidence="1">
    <location>
        <begin position="1"/>
        <end position="60"/>
    </location>
</feature>
<feature type="region of interest" description="Disordered" evidence="1">
    <location>
        <begin position="140"/>
        <end position="162"/>
    </location>
</feature>